<dbReference type="InterPro" id="IPR013766">
    <property type="entry name" value="Thioredoxin_domain"/>
</dbReference>
<dbReference type="AlphaFoldDB" id="A0A382CUV5"/>
<proteinExistence type="predicted"/>
<dbReference type="SUPFAM" id="SSF52833">
    <property type="entry name" value="Thioredoxin-like"/>
    <property type="match status" value="1"/>
</dbReference>
<dbReference type="CDD" id="cd02969">
    <property type="entry name" value="PRX_like1"/>
    <property type="match status" value="1"/>
</dbReference>
<evidence type="ECO:0000313" key="2">
    <source>
        <dbReference type="EMBL" id="SVB29311.1"/>
    </source>
</evidence>
<name>A0A382CUV5_9ZZZZ</name>
<dbReference type="Pfam" id="PF08534">
    <property type="entry name" value="Redoxin"/>
    <property type="match status" value="1"/>
</dbReference>
<dbReference type="InterPro" id="IPR036249">
    <property type="entry name" value="Thioredoxin-like_sf"/>
</dbReference>
<protein>
    <recommendedName>
        <fullName evidence="1">Thioredoxin domain-containing protein</fullName>
    </recommendedName>
</protein>
<reference evidence="2" key="1">
    <citation type="submission" date="2018-05" db="EMBL/GenBank/DDBJ databases">
        <authorList>
            <person name="Lanie J.A."/>
            <person name="Ng W.-L."/>
            <person name="Kazmierczak K.M."/>
            <person name="Andrzejewski T.M."/>
            <person name="Davidsen T.M."/>
            <person name="Wayne K.J."/>
            <person name="Tettelin H."/>
            <person name="Glass J.I."/>
            <person name="Rusch D."/>
            <person name="Podicherti R."/>
            <person name="Tsui H.-C.T."/>
            <person name="Winkler M.E."/>
        </authorList>
    </citation>
    <scope>NUCLEOTIDE SEQUENCE</scope>
</reference>
<gene>
    <name evidence="2" type="ORF">METZ01_LOCUS182165</name>
</gene>
<organism evidence="2">
    <name type="scientific">marine metagenome</name>
    <dbReference type="NCBI Taxonomy" id="408172"/>
    <lineage>
        <taxon>unclassified sequences</taxon>
        <taxon>metagenomes</taxon>
        <taxon>ecological metagenomes</taxon>
    </lineage>
</organism>
<dbReference type="PANTHER" id="PTHR43640">
    <property type="entry name" value="OS07G0260300 PROTEIN"/>
    <property type="match status" value="1"/>
</dbReference>
<dbReference type="PANTHER" id="PTHR43640:SF1">
    <property type="entry name" value="THIOREDOXIN-DEPENDENT PEROXIREDOXIN"/>
    <property type="match status" value="1"/>
</dbReference>
<dbReference type="EMBL" id="UINC01036006">
    <property type="protein sequence ID" value="SVB29311.1"/>
    <property type="molecule type" value="Genomic_DNA"/>
</dbReference>
<dbReference type="InterPro" id="IPR013740">
    <property type="entry name" value="Redoxin"/>
</dbReference>
<dbReference type="InterPro" id="IPR047262">
    <property type="entry name" value="PRX-like1"/>
</dbReference>
<feature type="domain" description="Thioredoxin" evidence="1">
    <location>
        <begin position="5"/>
        <end position="159"/>
    </location>
</feature>
<dbReference type="Gene3D" id="3.40.30.10">
    <property type="entry name" value="Glutaredoxin"/>
    <property type="match status" value="1"/>
</dbReference>
<sequence length="193" mass="22375">MAYTLMLGDKAPNFEKLKCTDGNLYSLKDFNSNLFKVLFFTCNHCPYVTGSDELTRNIADMFQDKAEFIAINSNSENTYEEDSYENMVLRMKEFNFPWLYLHDKIQTTALGYGALKTPHFFLFDNQWKLLYTGRNTDNPRDVSRRTTNDLEEAIKQATESRDITIPVTNPIGCNIKWEGKPAHWMPPEACDLI</sequence>
<dbReference type="GO" id="GO:0016491">
    <property type="term" value="F:oxidoreductase activity"/>
    <property type="evidence" value="ECO:0007669"/>
    <property type="project" value="InterPro"/>
</dbReference>
<dbReference type="PROSITE" id="PS51352">
    <property type="entry name" value="THIOREDOXIN_2"/>
    <property type="match status" value="1"/>
</dbReference>
<accession>A0A382CUV5</accession>
<evidence type="ECO:0000259" key="1">
    <source>
        <dbReference type="PROSITE" id="PS51352"/>
    </source>
</evidence>